<keyword evidence="3" id="KW-1185">Reference proteome</keyword>
<gene>
    <name evidence="2" type="ORF">FHS40_007006</name>
</gene>
<name>A0A7W8B2C8_STRST</name>
<feature type="region of interest" description="Disordered" evidence="1">
    <location>
        <begin position="263"/>
        <end position="288"/>
    </location>
</feature>
<comment type="caution">
    <text evidence="2">The sequence shown here is derived from an EMBL/GenBank/DDBJ whole genome shotgun (WGS) entry which is preliminary data.</text>
</comment>
<proteinExistence type="predicted"/>
<protein>
    <submittedName>
        <fullName evidence="2">Uncharacterized protein</fullName>
    </submittedName>
</protein>
<evidence type="ECO:0000313" key="3">
    <source>
        <dbReference type="Proteomes" id="UP000549009"/>
    </source>
</evidence>
<dbReference type="AlphaFoldDB" id="A0A7W8B2C8"/>
<feature type="region of interest" description="Disordered" evidence="1">
    <location>
        <begin position="1"/>
        <end position="134"/>
    </location>
</feature>
<feature type="compositionally biased region" description="Basic residues" evidence="1">
    <location>
        <begin position="17"/>
        <end position="26"/>
    </location>
</feature>
<accession>A0A7W8B2C8</accession>
<sequence>MRERYGRFLPSQLGPHRANRKAHGHGAWRAPDVTPVLTRPRQAPPERPESAANPGPIAAEPADRPRGPTRYRSCAPHNVLQGRRRGGTPLTSQRPDYPWRHNEPTVQETVTADRESVSMRCQRRPGTPSRADWTPGTVLVAGQAGCGLLSLVAAAPSQFRAAGAAPVRPRGLDLRRVARVVGVRVAAGADAAGGRALGERVGVGGELDHGERAAAGAAHHVHRGGLLPVAGEAFQDQGPVRGGIKCVANQGVRDQVRDPAQRIRTGQRPAGPWALLGGRLRGPGRPPR</sequence>
<evidence type="ECO:0000313" key="2">
    <source>
        <dbReference type="EMBL" id="MBB5107885.1"/>
    </source>
</evidence>
<organism evidence="2 3">
    <name type="scientific">Streptomyces spectabilis</name>
    <dbReference type="NCBI Taxonomy" id="68270"/>
    <lineage>
        <taxon>Bacteria</taxon>
        <taxon>Bacillati</taxon>
        <taxon>Actinomycetota</taxon>
        <taxon>Actinomycetes</taxon>
        <taxon>Kitasatosporales</taxon>
        <taxon>Streptomycetaceae</taxon>
        <taxon>Streptomyces</taxon>
    </lineage>
</organism>
<dbReference type="Proteomes" id="UP000549009">
    <property type="component" value="Unassembled WGS sequence"/>
</dbReference>
<dbReference type="EMBL" id="JACHJD010000016">
    <property type="protein sequence ID" value="MBB5107885.1"/>
    <property type="molecule type" value="Genomic_DNA"/>
</dbReference>
<reference evidence="2 3" key="1">
    <citation type="submission" date="2020-08" db="EMBL/GenBank/DDBJ databases">
        <title>Genomic Encyclopedia of Type Strains, Phase III (KMG-III): the genomes of soil and plant-associated and newly described type strains.</title>
        <authorList>
            <person name="Whitman W."/>
        </authorList>
    </citation>
    <scope>NUCLEOTIDE SEQUENCE [LARGE SCALE GENOMIC DNA]</scope>
    <source>
        <strain evidence="2 3">CECT 3146</strain>
    </source>
</reference>
<evidence type="ECO:0000256" key="1">
    <source>
        <dbReference type="SAM" id="MobiDB-lite"/>
    </source>
</evidence>